<dbReference type="OrthoDB" id="8936120at2759"/>
<dbReference type="InterPro" id="IPR007110">
    <property type="entry name" value="Ig-like_dom"/>
</dbReference>
<dbReference type="InterPro" id="IPR001039">
    <property type="entry name" value="MHC_I_a_a1/a2"/>
</dbReference>
<dbReference type="Gene3D" id="3.30.500.10">
    <property type="entry name" value="MHC class I-like antigen recognition-like"/>
    <property type="match status" value="2"/>
</dbReference>
<dbReference type="GeneID" id="115825533"/>
<dbReference type="Pfam" id="PF00129">
    <property type="entry name" value="MHC_I"/>
    <property type="match status" value="2"/>
</dbReference>
<dbReference type="RefSeq" id="XP_030645177.1">
    <property type="nucleotide sequence ID" value="XM_030789317.1"/>
</dbReference>
<dbReference type="InterPro" id="IPR050208">
    <property type="entry name" value="MHC_class-I_related"/>
</dbReference>
<organism evidence="5 6">
    <name type="scientific">Chanos chanos</name>
    <name type="common">Milkfish</name>
    <name type="synonym">Mugil chanos</name>
    <dbReference type="NCBI Taxonomy" id="29144"/>
    <lineage>
        <taxon>Eukaryota</taxon>
        <taxon>Metazoa</taxon>
        <taxon>Chordata</taxon>
        <taxon>Craniata</taxon>
        <taxon>Vertebrata</taxon>
        <taxon>Euteleostomi</taxon>
        <taxon>Actinopterygii</taxon>
        <taxon>Neopterygii</taxon>
        <taxon>Teleostei</taxon>
        <taxon>Ostariophysi</taxon>
        <taxon>Gonorynchiformes</taxon>
        <taxon>Chanidae</taxon>
        <taxon>Chanos</taxon>
    </lineage>
</organism>
<dbReference type="PROSITE" id="PS00290">
    <property type="entry name" value="IG_MHC"/>
    <property type="match status" value="2"/>
</dbReference>
<dbReference type="Gene3D" id="2.60.40.10">
    <property type="entry name" value="Immunoglobulins"/>
    <property type="match status" value="2"/>
</dbReference>
<gene>
    <name evidence="6" type="primary">LOC115825533</name>
</gene>
<evidence type="ECO:0000256" key="1">
    <source>
        <dbReference type="ARBA" id="ARBA00023180"/>
    </source>
</evidence>
<dbReference type="InterPro" id="IPR003006">
    <property type="entry name" value="Ig/MHC_CS"/>
</dbReference>
<dbReference type="GO" id="GO:0009897">
    <property type="term" value="C:external side of plasma membrane"/>
    <property type="evidence" value="ECO:0007669"/>
    <property type="project" value="TreeGrafter"/>
</dbReference>
<evidence type="ECO:0000313" key="5">
    <source>
        <dbReference type="Proteomes" id="UP000504632"/>
    </source>
</evidence>
<evidence type="ECO:0000256" key="3">
    <source>
        <dbReference type="RuleBase" id="RU004439"/>
    </source>
</evidence>
<evidence type="ECO:0000313" key="6">
    <source>
        <dbReference type="RefSeq" id="XP_030645177.1"/>
    </source>
</evidence>
<reference evidence="6" key="1">
    <citation type="submission" date="2025-08" db="UniProtKB">
        <authorList>
            <consortium name="RefSeq"/>
        </authorList>
    </citation>
    <scope>IDENTIFICATION</scope>
</reference>
<dbReference type="PANTHER" id="PTHR16675">
    <property type="entry name" value="MHC CLASS I-RELATED"/>
    <property type="match status" value="1"/>
</dbReference>
<evidence type="ECO:0000256" key="2">
    <source>
        <dbReference type="ARBA" id="ARBA00023319"/>
    </source>
</evidence>
<dbReference type="InterPro" id="IPR003597">
    <property type="entry name" value="Ig_C1-set"/>
</dbReference>
<dbReference type="InterPro" id="IPR011162">
    <property type="entry name" value="MHC_I/II-like_Ag-recog"/>
</dbReference>
<feature type="domain" description="Ig-like" evidence="4">
    <location>
        <begin position="455"/>
        <end position="551"/>
    </location>
</feature>
<keyword evidence="5" id="KW-1185">Reference proteome</keyword>
<feature type="domain" description="Ig-like" evidence="4">
    <location>
        <begin position="184"/>
        <end position="279"/>
    </location>
</feature>
<dbReference type="SMART" id="SM00407">
    <property type="entry name" value="IGc1"/>
    <property type="match status" value="2"/>
</dbReference>
<name>A0A6J2WNP7_CHACN</name>
<dbReference type="Proteomes" id="UP000504632">
    <property type="component" value="Chromosome 12"/>
</dbReference>
<dbReference type="InterPro" id="IPR011161">
    <property type="entry name" value="MHC_I-like_Ag-recog"/>
</dbReference>
<dbReference type="GO" id="GO:0005615">
    <property type="term" value="C:extracellular space"/>
    <property type="evidence" value="ECO:0007669"/>
    <property type="project" value="TreeGrafter"/>
</dbReference>
<protein>
    <submittedName>
        <fullName evidence="6">IgG receptor FcRn large subunit p51-like</fullName>
    </submittedName>
</protein>
<dbReference type="InParanoid" id="A0A6J2WNP7"/>
<comment type="similarity">
    <text evidence="3">Belongs to the MHC class I family.</text>
</comment>
<keyword evidence="1" id="KW-0325">Glycoprotein</keyword>
<dbReference type="InterPro" id="IPR037055">
    <property type="entry name" value="MHC_I-like_Ag-recog_sf"/>
</dbReference>
<dbReference type="SUPFAM" id="SSF54452">
    <property type="entry name" value="MHC antigen-recognition domain"/>
    <property type="match status" value="2"/>
</dbReference>
<keyword evidence="2" id="KW-0393">Immunoglobulin domain</keyword>
<dbReference type="PRINTS" id="PR01638">
    <property type="entry name" value="MHCCLASSI"/>
</dbReference>
<dbReference type="PANTHER" id="PTHR16675:SF235">
    <property type="entry name" value="SHKT DOMAIN-CONTAINING PROTEIN"/>
    <property type="match status" value="1"/>
</dbReference>
<dbReference type="InterPro" id="IPR013783">
    <property type="entry name" value="Ig-like_fold"/>
</dbReference>
<dbReference type="Pfam" id="PF07654">
    <property type="entry name" value="C1-set"/>
    <property type="match status" value="2"/>
</dbReference>
<dbReference type="PROSITE" id="PS50835">
    <property type="entry name" value="IG_LIKE"/>
    <property type="match status" value="2"/>
</dbReference>
<sequence>MTLALPRAFIKKSDVHSLHLYLVASQGFDLPHYFELMTVDDVPVFYYDSNMKGTIPVPEWLNNTMGQQYWDFLVDTAEIDQDQIVKGLKSATQQFNVTGASIYQAYGGCDLHPDGTAQAFLTHAFNGKDFVSLDIETRTFIAAVPQAVLYKRLRERDQTNLELLDYFYRTNCVEGIKEFLRHAPSLRMKRVPEVRLFEKKNSFTEITCHVTGFYPQTVQVQWFGSDMQPVVERIIEGEVLPNGDGSYQTRKSVVIPAEHTDIHHYSCVVQHSSISGNITKAWDVHSFSGIMVASHGFDLPEYFQVFSVDDVPVLYYDSNMKSPPPVPEWMTSTAARQMWSYYAHRAIVNKRVITAGLMSAREQFNLTGASTNIYQSQTRCDLHPNGTVRAFLTHAFNGKDFVSFDMKTKTFTATVPQAVFYKRKREENQADLEIVANFYRTWGIEGLKMFLQHNPRLQMKKVSEVRIFEKKNSAFTEITCHVTGFYPRTVQVQWFESDMQPVVEGVIEGEVLPNGDGTYQIRKSVVIPAEHTDIHHYSCVVQHSSMPGNITKTWGKIVLSRDE</sequence>
<dbReference type="SUPFAM" id="SSF48726">
    <property type="entry name" value="Immunoglobulin"/>
    <property type="match status" value="2"/>
</dbReference>
<proteinExistence type="inferred from homology"/>
<accession>A0A6J2WNP7</accession>
<dbReference type="GO" id="GO:0006955">
    <property type="term" value="P:immune response"/>
    <property type="evidence" value="ECO:0007669"/>
    <property type="project" value="TreeGrafter"/>
</dbReference>
<evidence type="ECO:0000259" key="4">
    <source>
        <dbReference type="PROSITE" id="PS50835"/>
    </source>
</evidence>
<dbReference type="AlphaFoldDB" id="A0A6J2WNP7"/>
<dbReference type="InterPro" id="IPR036179">
    <property type="entry name" value="Ig-like_dom_sf"/>
</dbReference>